<dbReference type="InterPro" id="IPR011006">
    <property type="entry name" value="CheY-like_superfamily"/>
</dbReference>
<evidence type="ECO:0000313" key="11">
    <source>
        <dbReference type="Proteomes" id="UP000000370"/>
    </source>
</evidence>
<dbReference type="InterPro" id="IPR039420">
    <property type="entry name" value="WalR-like"/>
</dbReference>
<sequence length="227" mass="26464" precursor="true">MKVLFLEDEPVIQDVLAEYMRMKNYDVVTVSDGEAAIATLSREDFDIAVLDIMVPKKNGLFVLEYIKERGIDLPCIMLTALEDEQTQLKAFNLYADDYVIKPVSPIILLKRMETILRRVSSYKTKPMNNKEFYLLEDSYQAFFQGESLNLTLSEFLLLQMLWKEPNRVFTREQIILHIFNEDYIGNDRIIDAHVKNLRKKLPFYCIRTVIGVGYQFDIAQLENGVKS</sequence>
<dbReference type="EMBL" id="CP000885">
    <property type="protein sequence ID" value="ABX41665.1"/>
    <property type="molecule type" value="Genomic_DNA"/>
</dbReference>
<feature type="DNA-binding region" description="OmpR/PhoB-type" evidence="7">
    <location>
        <begin position="124"/>
        <end position="218"/>
    </location>
</feature>
<organism evidence="10 11">
    <name type="scientific">Lachnoclostridium phytofermentans (strain ATCC 700394 / DSM 18823 / ISDg)</name>
    <name type="common">Clostridium phytofermentans</name>
    <dbReference type="NCBI Taxonomy" id="357809"/>
    <lineage>
        <taxon>Bacteria</taxon>
        <taxon>Bacillati</taxon>
        <taxon>Bacillota</taxon>
        <taxon>Clostridia</taxon>
        <taxon>Lachnospirales</taxon>
        <taxon>Lachnospiraceae</taxon>
    </lineage>
</organism>
<dbReference type="GO" id="GO:0000156">
    <property type="term" value="F:phosphorelay response regulator activity"/>
    <property type="evidence" value="ECO:0007669"/>
    <property type="project" value="TreeGrafter"/>
</dbReference>
<keyword evidence="6" id="KW-0597">Phosphoprotein</keyword>
<feature type="modified residue" description="4-aspartylphosphate" evidence="6">
    <location>
        <position position="51"/>
    </location>
</feature>
<dbReference type="InterPro" id="IPR001867">
    <property type="entry name" value="OmpR/PhoB-type_DNA-bd"/>
</dbReference>
<dbReference type="PANTHER" id="PTHR48111">
    <property type="entry name" value="REGULATOR OF RPOS"/>
    <property type="match status" value="1"/>
</dbReference>
<dbReference type="PANTHER" id="PTHR48111:SF54">
    <property type="entry name" value="STAGE 0 SPORULATION PROTEIN A HOMOLOG"/>
    <property type="match status" value="1"/>
</dbReference>
<dbReference type="GO" id="GO:0032993">
    <property type="term" value="C:protein-DNA complex"/>
    <property type="evidence" value="ECO:0007669"/>
    <property type="project" value="TreeGrafter"/>
</dbReference>
<name>A9KNR4_LACP7</name>
<evidence type="ECO:0000256" key="5">
    <source>
        <dbReference type="ARBA" id="ARBA00024867"/>
    </source>
</evidence>
<keyword evidence="4" id="KW-0804">Transcription</keyword>
<gene>
    <name evidence="10" type="ordered locus">Cphy_1287</name>
</gene>
<accession>A9KNR4</accession>
<dbReference type="CDD" id="cd17574">
    <property type="entry name" value="REC_OmpR"/>
    <property type="match status" value="1"/>
</dbReference>
<dbReference type="GO" id="GO:0000976">
    <property type="term" value="F:transcription cis-regulatory region binding"/>
    <property type="evidence" value="ECO:0007669"/>
    <property type="project" value="TreeGrafter"/>
</dbReference>
<keyword evidence="11" id="KW-1185">Reference proteome</keyword>
<evidence type="ECO:0000259" key="8">
    <source>
        <dbReference type="PROSITE" id="PS50110"/>
    </source>
</evidence>
<dbReference type="CDD" id="cd00383">
    <property type="entry name" value="trans_reg_C"/>
    <property type="match status" value="1"/>
</dbReference>
<dbReference type="STRING" id="357809.Cphy_1287"/>
<feature type="domain" description="Response regulatory" evidence="8">
    <location>
        <begin position="2"/>
        <end position="116"/>
    </location>
</feature>
<feature type="domain" description="OmpR/PhoB-type" evidence="9">
    <location>
        <begin position="124"/>
        <end position="218"/>
    </location>
</feature>
<proteinExistence type="predicted"/>
<dbReference type="SMART" id="SM00448">
    <property type="entry name" value="REC"/>
    <property type="match status" value="1"/>
</dbReference>
<evidence type="ECO:0000256" key="4">
    <source>
        <dbReference type="ARBA" id="ARBA00023163"/>
    </source>
</evidence>
<dbReference type="AlphaFoldDB" id="A9KNR4"/>
<dbReference type="SUPFAM" id="SSF52172">
    <property type="entry name" value="CheY-like"/>
    <property type="match status" value="1"/>
</dbReference>
<evidence type="ECO:0000256" key="6">
    <source>
        <dbReference type="PROSITE-ProRule" id="PRU00169"/>
    </source>
</evidence>
<dbReference type="GO" id="GO:0006355">
    <property type="term" value="P:regulation of DNA-templated transcription"/>
    <property type="evidence" value="ECO:0007669"/>
    <property type="project" value="InterPro"/>
</dbReference>
<evidence type="ECO:0000256" key="2">
    <source>
        <dbReference type="ARBA" id="ARBA00023015"/>
    </source>
</evidence>
<evidence type="ECO:0000259" key="9">
    <source>
        <dbReference type="PROSITE" id="PS51755"/>
    </source>
</evidence>
<protein>
    <recommendedName>
        <fullName evidence="1">Stage 0 sporulation protein A homolog</fullName>
    </recommendedName>
</protein>
<dbReference type="Gene3D" id="1.10.10.10">
    <property type="entry name" value="Winged helix-like DNA-binding domain superfamily/Winged helix DNA-binding domain"/>
    <property type="match status" value="1"/>
</dbReference>
<dbReference type="InterPro" id="IPR036388">
    <property type="entry name" value="WH-like_DNA-bd_sf"/>
</dbReference>
<reference evidence="11" key="1">
    <citation type="submission" date="2007-11" db="EMBL/GenBank/DDBJ databases">
        <title>Complete genome sequence of Clostridium phytofermentans ISDg.</title>
        <authorList>
            <person name="Leschine S.B."/>
            <person name="Warnick T.A."/>
            <person name="Blanchard J.L."/>
            <person name="Schnell D.J."/>
            <person name="Petit E.L."/>
            <person name="LaTouf W.G."/>
            <person name="Copeland A."/>
            <person name="Lucas S."/>
            <person name="Lapidus A."/>
            <person name="Barry K."/>
            <person name="Glavina del Rio T."/>
            <person name="Dalin E."/>
            <person name="Tice H."/>
            <person name="Pitluck S."/>
            <person name="Kiss H."/>
            <person name="Brettin T."/>
            <person name="Bruce D."/>
            <person name="Detter J.C."/>
            <person name="Han C."/>
            <person name="Kuske C."/>
            <person name="Schmutz J."/>
            <person name="Larimer F."/>
            <person name="Land M."/>
            <person name="Hauser L."/>
            <person name="Kyrpides N."/>
            <person name="Kim E.A."/>
            <person name="Richardson P."/>
        </authorList>
    </citation>
    <scope>NUCLEOTIDE SEQUENCE [LARGE SCALE GENOMIC DNA]</scope>
    <source>
        <strain evidence="11">ATCC 700394 / DSM 18823 / ISDg</strain>
    </source>
</reference>
<evidence type="ECO:0000256" key="3">
    <source>
        <dbReference type="ARBA" id="ARBA00023125"/>
    </source>
</evidence>
<evidence type="ECO:0000256" key="7">
    <source>
        <dbReference type="PROSITE-ProRule" id="PRU01091"/>
    </source>
</evidence>
<dbReference type="KEGG" id="cpy:Cphy_1287"/>
<dbReference type="HOGENOM" id="CLU_000445_30_3_9"/>
<dbReference type="eggNOG" id="COG0745">
    <property type="taxonomic scope" value="Bacteria"/>
</dbReference>
<dbReference type="PROSITE" id="PS50110">
    <property type="entry name" value="RESPONSE_REGULATORY"/>
    <property type="match status" value="1"/>
</dbReference>
<dbReference type="PROSITE" id="PS51755">
    <property type="entry name" value="OMPR_PHOB"/>
    <property type="match status" value="1"/>
</dbReference>
<evidence type="ECO:0000313" key="10">
    <source>
        <dbReference type="EMBL" id="ABX41665.1"/>
    </source>
</evidence>
<dbReference type="Pfam" id="PF00072">
    <property type="entry name" value="Response_reg"/>
    <property type="match status" value="1"/>
</dbReference>
<dbReference type="SMART" id="SM00862">
    <property type="entry name" value="Trans_reg_C"/>
    <property type="match status" value="1"/>
</dbReference>
<dbReference type="GO" id="GO:0005829">
    <property type="term" value="C:cytosol"/>
    <property type="evidence" value="ECO:0007669"/>
    <property type="project" value="TreeGrafter"/>
</dbReference>
<keyword evidence="2" id="KW-0805">Transcription regulation</keyword>
<dbReference type="Gene3D" id="3.40.50.2300">
    <property type="match status" value="1"/>
</dbReference>
<keyword evidence="3 7" id="KW-0238">DNA-binding</keyword>
<dbReference type="Pfam" id="PF00486">
    <property type="entry name" value="Trans_reg_C"/>
    <property type="match status" value="1"/>
</dbReference>
<dbReference type="Proteomes" id="UP000000370">
    <property type="component" value="Chromosome"/>
</dbReference>
<comment type="function">
    <text evidence="5">May play the central regulatory role in sporulation. It may be an element of the effector pathway responsible for the activation of sporulation genes in response to nutritional stress. Spo0A may act in concert with spo0H (a sigma factor) to control the expression of some genes that are critical to the sporulation process.</text>
</comment>
<dbReference type="RefSeq" id="WP_012199319.1">
    <property type="nucleotide sequence ID" value="NC_010001.1"/>
</dbReference>
<dbReference type="InterPro" id="IPR001789">
    <property type="entry name" value="Sig_transdc_resp-reg_receiver"/>
</dbReference>
<evidence type="ECO:0000256" key="1">
    <source>
        <dbReference type="ARBA" id="ARBA00018672"/>
    </source>
</evidence>